<dbReference type="GeneTree" id="ENSGT00940000160243"/>
<dbReference type="PROSITE" id="PS50184">
    <property type="entry name" value="VWFC_2"/>
    <property type="match status" value="2"/>
</dbReference>
<accession>A0A3Q1GG99</accession>
<dbReference type="SMART" id="SM00215">
    <property type="entry name" value="VWC_out"/>
    <property type="match status" value="2"/>
</dbReference>
<reference evidence="5" key="1">
    <citation type="submission" date="2025-08" db="UniProtKB">
        <authorList>
            <consortium name="Ensembl"/>
        </authorList>
    </citation>
    <scope>IDENTIFICATION</scope>
</reference>
<dbReference type="Pfam" id="PF23334">
    <property type="entry name" value="VWC2L_2nd"/>
    <property type="match status" value="1"/>
</dbReference>
<evidence type="ECO:0000256" key="3">
    <source>
        <dbReference type="ARBA" id="ARBA00022729"/>
    </source>
</evidence>
<dbReference type="AlphaFoldDB" id="A0A3Q1GG99"/>
<dbReference type="Ensembl" id="ENSAPOT00000018618.1">
    <property type="protein sequence ID" value="ENSAPOP00000028419.1"/>
    <property type="gene ID" value="ENSAPOG00000013715.1"/>
</dbReference>
<keyword evidence="6" id="KW-1185">Reference proteome</keyword>
<dbReference type="Gene3D" id="6.20.200.20">
    <property type="match status" value="4"/>
</dbReference>
<feature type="domain" description="VWFC" evidence="4">
    <location>
        <begin position="56"/>
        <end position="125"/>
    </location>
</feature>
<keyword evidence="3" id="KW-0732">Signal</keyword>
<evidence type="ECO:0000313" key="6">
    <source>
        <dbReference type="Proteomes" id="UP000257200"/>
    </source>
</evidence>
<name>A0A3Q1GG99_9TELE</name>
<dbReference type="PANTHER" id="PTHR46698:SF4">
    <property type="entry name" value="CROSSVEINLESS 2"/>
    <property type="match status" value="1"/>
</dbReference>
<dbReference type="PANTHER" id="PTHR46698">
    <property type="entry name" value="CROSSVEINLESS 2"/>
    <property type="match status" value="1"/>
</dbReference>
<dbReference type="InterPro" id="IPR001007">
    <property type="entry name" value="VWF_dom"/>
</dbReference>
<proteinExistence type="predicted"/>
<dbReference type="InterPro" id="IPR052424">
    <property type="entry name" value="Kielin_Chordin-BMP_Reg"/>
</dbReference>
<dbReference type="SUPFAM" id="SSF57603">
    <property type="entry name" value="FnI-like domain"/>
    <property type="match status" value="3"/>
</dbReference>
<comment type="subcellular location">
    <subcellularLocation>
        <location evidence="1">Secreted</location>
    </subcellularLocation>
</comment>
<protein>
    <recommendedName>
        <fullName evidence="4">VWFC domain-containing protein</fullName>
    </recommendedName>
</protein>
<dbReference type="Pfam" id="PF00093">
    <property type="entry name" value="VWC"/>
    <property type="match status" value="2"/>
</dbReference>
<feature type="domain" description="VWFC" evidence="4">
    <location>
        <begin position="122"/>
        <end position="184"/>
    </location>
</feature>
<evidence type="ECO:0000259" key="4">
    <source>
        <dbReference type="PROSITE" id="PS50184"/>
    </source>
</evidence>
<evidence type="ECO:0000256" key="1">
    <source>
        <dbReference type="ARBA" id="ARBA00004613"/>
    </source>
</evidence>
<evidence type="ECO:0000313" key="5">
    <source>
        <dbReference type="Ensembl" id="ENSAPOP00000028419.1"/>
    </source>
</evidence>
<dbReference type="SMART" id="SM00214">
    <property type="entry name" value="VWC"/>
    <property type="match status" value="4"/>
</dbReference>
<organism evidence="5 6">
    <name type="scientific">Acanthochromis polyacanthus</name>
    <name type="common">spiny chromis</name>
    <dbReference type="NCBI Taxonomy" id="80966"/>
    <lineage>
        <taxon>Eukaryota</taxon>
        <taxon>Metazoa</taxon>
        <taxon>Chordata</taxon>
        <taxon>Craniata</taxon>
        <taxon>Vertebrata</taxon>
        <taxon>Euteleostomi</taxon>
        <taxon>Actinopterygii</taxon>
        <taxon>Neopterygii</taxon>
        <taxon>Teleostei</taxon>
        <taxon>Neoteleostei</taxon>
        <taxon>Acanthomorphata</taxon>
        <taxon>Ovalentaria</taxon>
        <taxon>Pomacentridae</taxon>
        <taxon>Acanthochromis</taxon>
    </lineage>
</organism>
<evidence type="ECO:0000256" key="2">
    <source>
        <dbReference type="ARBA" id="ARBA00022525"/>
    </source>
</evidence>
<keyword evidence="2" id="KW-0964">Secreted</keyword>
<dbReference type="PROSITE" id="PS01208">
    <property type="entry name" value="VWFC_1"/>
    <property type="match status" value="1"/>
</dbReference>
<reference evidence="5" key="2">
    <citation type="submission" date="2025-09" db="UniProtKB">
        <authorList>
            <consortium name="Ensembl"/>
        </authorList>
    </citation>
    <scope>IDENTIFICATION</scope>
</reference>
<sequence>VASSKVWLTLTDRCFPEEHARTAHNGGVQCSHMRCPNPACERPVTPPGECCPVCTGMCLYHGREYQSRSTFTSPTDPCSSCSCMFPDGQSLAMSPNPCPKLNCTHQVTDPGTCCPLVDVSFSGCIYGGEERAEGSSWFADSTPCMNCMCVDGVTTCSEVQCPPVVCLSGQKQVKPPGKCCPECQEASCLYQGTVYHSNEQWEVDECTSCTCVTGDVHCRSERCPPLTCATVSSTSTHTRFLCISSYSIPRFVLSSLPSSSSHLHCLWRPSLPNLRWPHAALPGDVHVRPG</sequence>
<dbReference type="GO" id="GO:0005576">
    <property type="term" value="C:extracellular region"/>
    <property type="evidence" value="ECO:0007669"/>
    <property type="project" value="UniProtKB-SubCell"/>
</dbReference>
<dbReference type="Proteomes" id="UP000257200">
    <property type="component" value="Unplaced"/>
</dbReference>